<keyword evidence="3" id="KW-1185">Reference proteome</keyword>
<comment type="caution">
    <text evidence="2">The sequence shown here is derived from an EMBL/GenBank/DDBJ whole genome shotgun (WGS) entry which is preliminary data.</text>
</comment>
<reference evidence="2 3" key="1">
    <citation type="journal article" date="2016" name="BMC Genomics">
        <title>Comparative genomic and transcriptomic analyses of the Fuzhuan brick tea-fermentation fungus Aspergillus cristatus.</title>
        <authorList>
            <person name="Ge Y."/>
            <person name="Wang Y."/>
            <person name="Liu Y."/>
            <person name="Tan Y."/>
            <person name="Ren X."/>
            <person name="Zhang X."/>
            <person name="Hyde K.D."/>
            <person name="Liu Y."/>
            <person name="Liu Z."/>
        </authorList>
    </citation>
    <scope>NUCLEOTIDE SEQUENCE [LARGE SCALE GENOMIC DNA]</scope>
    <source>
        <strain evidence="2 3">GZAAS20.1005</strain>
    </source>
</reference>
<organism evidence="2 3">
    <name type="scientific">Aspergillus cristatus</name>
    <name type="common">Chinese Fuzhuan brick tea-fermentation fungus</name>
    <name type="synonym">Eurotium cristatum</name>
    <dbReference type="NCBI Taxonomy" id="573508"/>
    <lineage>
        <taxon>Eukaryota</taxon>
        <taxon>Fungi</taxon>
        <taxon>Dikarya</taxon>
        <taxon>Ascomycota</taxon>
        <taxon>Pezizomycotina</taxon>
        <taxon>Eurotiomycetes</taxon>
        <taxon>Eurotiomycetidae</taxon>
        <taxon>Eurotiales</taxon>
        <taxon>Aspergillaceae</taxon>
        <taxon>Aspergillus</taxon>
        <taxon>Aspergillus subgen. Aspergillus</taxon>
    </lineage>
</organism>
<feature type="region of interest" description="Disordered" evidence="1">
    <location>
        <begin position="289"/>
        <end position="309"/>
    </location>
</feature>
<name>A0A1E3BA89_ASPCR</name>
<dbReference type="Proteomes" id="UP000094569">
    <property type="component" value="Unassembled WGS sequence"/>
</dbReference>
<feature type="compositionally biased region" description="Low complexity" evidence="1">
    <location>
        <begin position="664"/>
        <end position="678"/>
    </location>
</feature>
<evidence type="ECO:0000256" key="1">
    <source>
        <dbReference type="SAM" id="MobiDB-lite"/>
    </source>
</evidence>
<dbReference type="EMBL" id="JXNT01000007">
    <property type="protein sequence ID" value="ODM17882.1"/>
    <property type="molecule type" value="Genomic_DNA"/>
</dbReference>
<feature type="region of interest" description="Disordered" evidence="1">
    <location>
        <begin position="1"/>
        <end position="69"/>
    </location>
</feature>
<evidence type="ECO:0000313" key="3">
    <source>
        <dbReference type="Proteomes" id="UP000094569"/>
    </source>
</evidence>
<feature type="region of interest" description="Disordered" evidence="1">
    <location>
        <begin position="620"/>
        <end position="683"/>
    </location>
</feature>
<proteinExistence type="predicted"/>
<dbReference type="AlphaFoldDB" id="A0A1E3BA89"/>
<feature type="compositionally biased region" description="Basic and acidic residues" evidence="1">
    <location>
        <begin position="582"/>
        <end position="591"/>
    </location>
</feature>
<feature type="region of interest" description="Disordered" evidence="1">
    <location>
        <begin position="573"/>
        <end position="598"/>
    </location>
</feature>
<dbReference type="VEuPathDB" id="FungiDB:SI65_06670"/>
<feature type="region of interest" description="Disordered" evidence="1">
    <location>
        <begin position="434"/>
        <end position="466"/>
    </location>
</feature>
<gene>
    <name evidence="2" type="ORF">SI65_06670</name>
</gene>
<feature type="compositionally biased region" description="Polar residues" evidence="1">
    <location>
        <begin position="1"/>
        <end position="21"/>
    </location>
</feature>
<evidence type="ECO:0000313" key="2">
    <source>
        <dbReference type="EMBL" id="ODM17882.1"/>
    </source>
</evidence>
<accession>A0A1E3BA89</accession>
<feature type="region of interest" description="Disordered" evidence="1">
    <location>
        <begin position="697"/>
        <end position="732"/>
    </location>
</feature>
<protein>
    <submittedName>
        <fullName evidence="2">Uncharacterized protein</fullName>
    </submittedName>
</protein>
<feature type="compositionally biased region" description="Polar residues" evidence="1">
    <location>
        <begin position="620"/>
        <end position="632"/>
    </location>
</feature>
<dbReference type="OrthoDB" id="5421702at2759"/>
<feature type="compositionally biased region" description="Acidic residues" evidence="1">
    <location>
        <begin position="46"/>
        <end position="61"/>
    </location>
</feature>
<sequence>MERNYSVSGSTDDVSACQRSPSKTDKESMKQAMELEDLLRPSQFDWADESEELEGVEEAEGQSEGSVGEGELEETMASFYDLERQPSIRLGEPENEWPDFDKVMVQETTLPEPDYEELKRASMQEDVNQEFAFRQGWMEVAGESIHHFNWLGSPRYEYSSTPAAISLLFLFTAPKIPEPGDEWRLNAIMRRAMRHVDPVVLYPENGREDFRLRGFELVRWATGRVFKFYSPHGNWQTDPDDIADGTHMDSGDVNMYMGSTLQFGNGYVRDYTIRSRAQWGDEQQRLYAEKFPAPSQTRSPKTPYKPSRLRQCTFPDELEDSAEAEPSVKPEIDRLASQIPRMRRAFSESTPDLLAGLQRETSVHGFESGLDAMIETSSEDSDNDDDFPDIGEFVQLSYEEFKDAERRRTDIIERAAIAPGLETIPEEDVTDLKNEPQEAGGADMADNIEPAQDNQGDQMVEQEQEDQSIGIVMQNQNIQNNLAVEQAGENDQNDHDQHCLQTNQLVEYGQRGQNEHKIGTPEQENNGQVGQNNQVVEQHIENQNEQLGQNDQIAQNIETVEQVKNDQDYNGQIDQFGSIDTTDQKQKDHQHISTGTHRTSSSNIIYYISNESKSEAANVQTVVSEPSSPPTDQRNEKWKKRISHISQKARSALRSKDARFSPKSNSSGSFESTSSPTSNCDPDRQYISLFHTEILRDGGERPHKTSSTKELATKVKRVLSRSSSENDTARPKKQRRITFSDLFYEGIWAFESFPMVMA</sequence>